<reference evidence="1" key="1">
    <citation type="journal article" date="2023" name="Science">
        <title>Genome structures resolve the early diversification of teleost fishes.</title>
        <authorList>
            <person name="Parey E."/>
            <person name="Louis A."/>
            <person name="Montfort J."/>
            <person name="Bouchez O."/>
            <person name="Roques C."/>
            <person name="Iampietro C."/>
            <person name="Lluch J."/>
            <person name="Castinel A."/>
            <person name="Donnadieu C."/>
            <person name="Desvignes T."/>
            <person name="Floi Bucao C."/>
            <person name="Jouanno E."/>
            <person name="Wen M."/>
            <person name="Mejri S."/>
            <person name="Dirks R."/>
            <person name="Jansen H."/>
            <person name="Henkel C."/>
            <person name="Chen W.J."/>
            <person name="Zahm M."/>
            <person name="Cabau C."/>
            <person name="Klopp C."/>
            <person name="Thompson A.W."/>
            <person name="Robinson-Rechavi M."/>
            <person name="Braasch I."/>
            <person name="Lecointre G."/>
            <person name="Bobe J."/>
            <person name="Postlethwait J.H."/>
            <person name="Berthelot C."/>
            <person name="Roest Crollius H."/>
            <person name="Guiguen Y."/>
        </authorList>
    </citation>
    <scope>NUCLEOTIDE SEQUENCE</scope>
    <source>
        <strain evidence="1">NC1722</strain>
    </source>
</reference>
<sequence length="83" mass="8971">MSTATASYLDVTEIRAAIFHGGGDTPAGRAQRQICSELAVRVDNEGSVSFHDSPFICLPRRDQPCKQPEVPLKHGSPEASHQP</sequence>
<gene>
    <name evidence="1" type="ORF">AAFF_G00313280</name>
</gene>
<keyword evidence="2" id="KW-1185">Reference proteome</keyword>
<proteinExistence type="predicted"/>
<dbReference type="EMBL" id="JAINUG010000046">
    <property type="protein sequence ID" value="KAJ8405891.1"/>
    <property type="molecule type" value="Genomic_DNA"/>
</dbReference>
<accession>A0AAD7SQF9</accession>
<dbReference type="AlphaFoldDB" id="A0AAD7SQF9"/>
<evidence type="ECO:0000313" key="2">
    <source>
        <dbReference type="Proteomes" id="UP001221898"/>
    </source>
</evidence>
<comment type="caution">
    <text evidence="1">The sequence shown here is derived from an EMBL/GenBank/DDBJ whole genome shotgun (WGS) entry which is preliminary data.</text>
</comment>
<protein>
    <submittedName>
        <fullName evidence="1">Uncharacterized protein</fullName>
    </submittedName>
</protein>
<organism evidence="1 2">
    <name type="scientific">Aldrovandia affinis</name>
    <dbReference type="NCBI Taxonomy" id="143900"/>
    <lineage>
        <taxon>Eukaryota</taxon>
        <taxon>Metazoa</taxon>
        <taxon>Chordata</taxon>
        <taxon>Craniata</taxon>
        <taxon>Vertebrata</taxon>
        <taxon>Euteleostomi</taxon>
        <taxon>Actinopterygii</taxon>
        <taxon>Neopterygii</taxon>
        <taxon>Teleostei</taxon>
        <taxon>Notacanthiformes</taxon>
        <taxon>Halosauridae</taxon>
        <taxon>Aldrovandia</taxon>
    </lineage>
</organism>
<dbReference type="Proteomes" id="UP001221898">
    <property type="component" value="Unassembled WGS sequence"/>
</dbReference>
<name>A0AAD7SQF9_9TELE</name>
<evidence type="ECO:0000313" key="1">
    <source>
        <dbReference type="EMBL" id="KAJ8405891.1"/>
    </source>
</evidence>